<organism evidence="2 3">
    <name type="scientific">Adineta steineri</name>
    <dbReference type="NCBI Taxonomy" id="433720"/>
    <lineage>
        <taxon>Eukaryota</taxon>
        <taxon>Metazoa</taxon>
        <taxon>Spiralia</taxon>
        <taxon>Gnathifera</taxon>
        <taxon>Rotifera</taxon>
        <taxon>Eurotatoria</taxon>
        <taxon>Bdelloidea</taxon>
        <taxon>Adinetida</taxon>
        <taxon>Adinetidae</taxon>
        <taxon>Adineta</taxon>
    </lineage>
</organism>
<feature type="domain" description="Glyceraldehyde 3-phosphate dehydrogenase NAD(P) binding" evidence="1">
    <location>
        <begin position="6"/>
        <end position="35"/>
    </location>
</feature>
<reference evidence="2" key="1">
    <citation type="submission" date="2021-02" db="EMBL/GenBank/DDBJ databases">
        <authorList>
            <person name="Nowell W R."/>
        </authorList>
    </citation>
    <scope>NUCLEOTIDE SEQUENCE</scope>
</reference>
<dbReference type="SUPFAM" id="SSF51735">
    <property type="entry name" value="NAD(P)-binding Rossmann-fold domains"/>
    <property type="match status" value="1"/>
</dbReference>
<gene>
    <name evidence="2" type="ORF">KXQ929_LOCUS51726</name>
</gene>
<feature type="non-terminal residue" evidence="2">
    <location>
        <position position="35"/>
    </location>
</feature>
<evidence type="ECO:0000313" key="3">
    <source>
        <dbReference type="Proteomes" id="UP000663868"/>
    </source>
</evidence>
<evidence type="ECO:0000313" key="2">
    <source>
        <dbReference type="EMBL" id="CAF4413284.1"/>
    </source>
</evidence>
<sequence length="35" mass="3705">MSGSDVKIGINGFGRIGRLVFRCALEQGVKIVGIN</sequence>
<dbReference type="Proteomes" id="UP000663868">
    <property type="component" value="Unassembled WGS sequence"/>
</dbReference>
<dbReference type="EMBL" id="CAJOBB010026085">
    <property type="protein sequence ID" value="CAF4413284.1"/>
    <property type="molecule type" value="Genomic_DNA"/>
</dbReference>
<dbReference type="InterPro" id="IPR036291">
    <property type="entry name" value="NAD(P)-bd_dom_sf"/>
</dbReference>
<dbReference type="GO" id="GO:0051287">
    <property type="term" value="F:NAD binding"/>
    <property type="evidence" value="ECO:0007669"/>
    <property type="project" value="InterPro"/>
</dbReference>
<dbReference type="InterPro" id="IPR020828">
    <property type="entry name" value="GlycerAld_3-P_DH_NAD(P)-bd"/>
</dbReference>
<comment type="caution">
    <text evidence="2">The sequence shown here is derived from an EMBL/GenBank/DDBJ whole genome shotgun (WGS) entry which is preliminary data.</text>
</comment>
<proteinExistence type="predicted"/>
<name>A0A820Q0X0_9BILA</name>
<dbReference type="Gene3D" id="3.40.50.720">
    <property type="entry name" value="NAD(P)-binding Rossmann-like Domain"/>
    <property type="match status" value="1"/>
</dbReference>
<dbReference type="AlphaFoldDB" id="A0A820Q0X0"/>
<dbReference type="Pfam" id="PF00044">
    <property type="entry name" value="Gp_dh_N"/>
    <property type="match status" value="1"/>
</dbReference>
<accession>A0A820Q0X0</accession>
<protein>
    <recommendedName>
        <fullName evidence="1">Glyceraldehyde 3-phosphate dehydrogenase NAD(P) binding domain-containing protein</fullName>
    </recommendedName>
</protein>
<evidence type="ECO:0000259" key="1">
    <source>
        <dbReference type="Pfam" id="PF00044"/>
    </source>
</evidence>